<reference evidence="7 8" key="1">
    <citation type="submission" date="2018-10" db="EMBL/GenBank/DDBJ databases">
        <title>Draft genome sequence of Weissella viridescens UCO-SMC3.</title>
        <authorList>
            <person name="Garcia-Cancino A."/>
            <person name="Espinoza-Monje M."/>
            <person name="Albarracin L."/>
            <person name="Garcia-Castillo V."/>
            <person name="Campos-Martin J."/>
            <person name="Nakano Y."/>
            <person name="Guitierrez-Zamorano C."/>
            <person name="Ikeda-Ohtsubo W."/>
            <person name="Morita H."/>
            <person name="Kitazawa H."/>
            <person name="Villena J."/>
        </authorList>
    </citation>
    <scope>NUCLEOTIDE SEQUENCE [LARGE SCALE GENOMIC DNA]</scope>
    <source>
        <strain evidence="7 8">UCO-SMC3</strain>
    </source>
</reference>
<dbReference type="SUPFAM" id="SSF100879">
    <property type="entry name" value="Lesion bypass DNA polymerase (Y-family), little finger domain"/>
    <property type="match status" value="1"/>
</dbReference>
<organism evidence="7 8">
    <name type="scientific">Weissella viridescens</name>
    <name type="common">Lactobacillus viridescens</name>
    <dbReference type="NCBI Taxonomy" id="1629"/>
    <lineage>
        <taxon>Bacteria</taxon>
        <taxon>Bacillati</taxon>
        <taxon>Bacillota</taxon>
        <taxon>Bacilli</taxon>
        <taxon>Lactobacillales</taxon>
        <taxon>Lactobacillaceae</taxon>
        <taxon>Weissella</taxon>
    </lineage>
</organism>
<proteinExistence type="inferred from homology"/>
<keyword evidence="3" id="KW-0548">Nucleotidyltransferase</keyword>
<dbReference type="Gene3D" id="3.30.70.270">
    <property type="match status" value="1"/>
</dbReference>
<name>A0A3P2RCY0_WEIVI</name>
<keyword evidence="5" id="KW-0808">Transferase</keyword>
<dbReference type="Gene3D" id="1.10.150.20">
    <property type="entry name" value="5' to 3' exonuclease, C-terminal subdomain"/>
    <property type="match status" value="1"/>
</dbReference>
<dbReference type="GO" id="GO:0003887">
    <property type="term" value="F:DNA-directed DNA polymerase activity"/>
    <property type="evidence" value="ECO:0007669"/>
    <property type="project" value="UniProtKB-KW"/>
</dbReference>
<sequence>MFPTENEARRKILMIDSKSFYASCECLSLGLNPMKALLVVMSQADNINGGLVLASSPMAKKTFGISNVTRHRDLPDDPRLIIVPPRMNYYIKENKKVNDIFREFVAEEDLQLYSIDESILDVTDSWGYLQTKYGHDLTLRRLARIIQLEVKQRLGLYLTVGIGENPTMAKLALDLEAKHNHSLIGEWHYEDVPTKLWSVNELSDVWSIGRRTAKKLNQMGLCCMGDIALADPQFLINRFGVKGADLFALAWGVDRSRLSDKYQPQGASISNSQVLPRDYVKASEIKNVIREIGEQISARLRAKGQACQVVHLYIGVALTETESGFAGQLSIDVTNRSKRIVGALYQLFDAHYAGQSIRHIGVSVGKLIPDVAEQMDLFIEPEINIKEQTIEHVVDDIRHKFGTTAIVKLASTDDGGTMINRAGLVGGHSGGNAYG</sequence>
<dbReference type="Pfam" id="PF11799">
    <property type="entry name" value="IMS_C"/>
    <property type="match status" value="1"/>
</dbReference>
<dbReference type="InterPro" id="IPR050116">
    <property type="entry name" value="DNA_polymerase-Y"/>
</dbReference>
<dbReference type="RefSeq" id="WP_124943595.1">
    <property type="nucleotide sequence ID" value="NZ_RHGY01000007.1"/>
</dbReference>
<dbReference type="InterPro" id="IPR017961">
    <property type="entry name" value="DNA_pol_Y-fam_little_finger"/>
</dbReference>
<comment type="caution">
    <text evidence="7">The sequence shown here is derived from an EMBL/GenBank/DDBJ whole genome shotgun (WGS) entry which is preliminary data.</text>
</comment>
<dbReference type="PROSITE" id="PS50173">
    <property type="entry name" value="UMUC"/>
    <property type="match status" value="1"/>
</dbReference>
<evidence type="ECO:0000313" key="8">
    <source>
        <dbReference type="Proteomes" id="UP000275836"/>
    </source>
</evidence>
<gene>
    <name evidence="7" type="ORF">D3P96_06695</name>
</gene>
<dbReference type="PANTHER" id="PTHR11076">
    <property type="entry name" value="DNA REPAIR POLYMERASE UMUC / TRANSFERASE FAMILY MEMBER"/>
    <property type="match status" value="1"/>
</dbReference>
<dbReference type="GO" id="GO:0005829">
    <property type="term" value="C:cytosol"/>
    <property type="evidence" value="ECO:0007669"/>
    <property type="project" value="TreeGrafter"/>
</dbReference>
<dbReference type="InterPro" id="IPR024728">
    <property type="entry name" value="PolY_HhH_motif"/>
</dbReference>
<dbReference type="SUPFAM" id="SSF56672">
    <property type="entry name" value="DNA/RNA polymerases"/>
    <property type="match status" value="1"/>
</dbReference>
<evidence type="ECO:0000313" key="7">
    <source>
        <dbReference type="EMBL" id="RRG17636.1"/>
    </source>
</evidence>
<keyword evidence="4" id="KW-0235">DNA replication</keyword>
<dbReference type="GO" id="GO:0009432">
    <property type="term" value="P:SOS response"/>
    <property type="evidence" value="ECO:0007669"/>
    <property type="project" value="TreeGrafter"/>
</dbReference>
<dbReference type="InterPro" id="IPR043128">
    <property type="entry name" value="Rev_trsase/Diguanyl_cyclase"/>
</dbReference>
<keyword evidence="5" id="KW-0239">DNA-directed DNA polymerase</keyword>
<dbReference type="Pfam" id="PF00817">
    <property type="entry name" value="IMS"/>
    <property type="match status" value="1"/>
</dbReference>
<protein>
    <submittedName>
        <fullName evidence="7">Y-family DNA polymerase</fullName>
    </submittedName>
</protein>
<comment type="similarity">
    <text evidence="1">Belongs to the DNA polymerase type-Y family.</text>
</comment>
<dbReference type="InterPro" id="IPR036775">
    <property type="entry name" value="DNA_pol_Y-fam_lit_finger_sf"/>
</dbReference>
<dbReference type="GO" id="GO:0006260">
    <property type="term" value="P:DNA replication"/>
    <property type="evidence" value="ECO:0007669"/>
    <property type="project" value="UniProtKB-KW"/>
</dbReference>
<dbReference type="InterPro" id="IPR043502">
    <property type="entry name" value="DNA/RNA_pol_sf"/>
</dbReference>
<dbReference type="Gene3D" id="3.30.1490.100">
    <property type="entry name" value="DNA polymerase, Y-family, little finger domain"/>
    <property type="match status" value="1"/>
</dbReference>
<feature type="domain" description="UmuC" evidence="6">
    <location>
        <begin position="12"/>
        <end position="209"/>
    </location>
</feature>
<evidence type="ECO:0000256" key="2">
    <source>
        <dbReference type="ARBA" id="ARBA00022457"/>
    </source>
</evidence>
<dbReference type="Gene3D" id="3.40.1170.60">
    <property type="match status" value="1"/>
</dbReference>
<dbReference type="InterPro" id="IPR001126">
    <property type="entry name" value="UmuC"/>
</dbReference>
<dbReference type="AlphaFoldDB" id="A0A3P2RCY0"/>
<accession>A0A3P2RCY0</accession>
<evidence type="ECO:0000259" key="6">
    <source>
        <dbReference type="PROSITE" id="PS50173"/>
    </source>
</evidence>
<dbReference type="GO" id="GO:0003684">
    <property type="term" value="F:damaged DNA binding"/>
    <property type="evidence" value="ECO:0007669"/>
    <property type="project" value="InterPro"/>
</dbReference>
<dbReference type="Proteomes" id="UP000275836">
    <property type="component" value="Unassembled WGS sequence"/>
</dbReference>
<evidence type="ECO:0000256" key="4">
    <source>
        <dbReference type="ARBA" id="ARBA00022705"/>
    </source>
</evidence>
<dbReference type="GO" id="GO:0042276">
    <property type="term" value="P:error-prone translesion synthesis"/>
    <property type="evidence" value="ECO:0007669"/>
    <property type="project" value="TreeGrafter"/>
</dbReference>
<dbReference type="PANTHER" id="PTHR11076:SF35">
    <property type="entry name" value="DNA REPAIR PROTEIN HOMOLOG YOBH"/>
    <property type="match status" value="1"/>
</dbReference>
<keyword evidence="2" id="KW-0515">Mutator protein</keyword>
<dbReference type="Pfam" id="PF11798">
    <property type="entry name" value="IMS_HHH"/>
    <property type="match status" value="1"/>
</dbReference>
<dbReference type="CDD" id="cd01700">
    <property type="entry name" value="PolY_Pol_V_umuC"/>
    <property type="match status" value="1"/>
</dbReference>
<evidence type="ECO:0000256" key="5">
    <source>
        <dbReference type="ARBA" id="ARBA00022932"/>
    </source>
</evidence>
<evidence type="ECO:0000256" key="3">
    <source>
        <dbReference type="ARBA" id="ARBA00022695"/>
    </source>
</evidence>
<dbReference type="OrthoDB" id="9808813at2"/>
<evidence type="ECO:0000256" key="1">
    <source>
        <dbReference type="ARBA" id="ARBA00010945"/>
    </source>
</evidence>
<dbReference type="EMBL" id="RHGY01000007">
    <property type="protein sequence ID" value="RRG17636.1"/>
    <property type="molecule type" value="Genomic_DNA"/>
</dbReference>
<dbReference type="GO" id="GO:0006281">
    <property type="term" value="P:DNA repair"/>
    <property type="evidence" value="ECO:0007669"/>
    <property type="project" value="InterPro"/>
</dbReference>